<proteinExistence type="predicted"/>
<organism evidence="1 2">
    <name type="scientific">Paenibacillus cisolokensis</name>
    <dbReference type="NCBI Taxonomy" id="1658519"/>
    <lineage>
        <taxon>Bacteria</taxon>
        <taxon>Bacillati</taxon>
        <taxon>Bacillota</taxon>
        <taxon>Bacilli</taxon>
        <taxon>Bacillales</taxon>
        <taxon>Paenibacillaceae</taxon>
        <taxon>Paenibacillus</taxon>
    </lineage>
</organism>
<gene>
    <name evidence="1" type="ORF">PACILC2_15040</name>
</gene>
<protein>
    <recommendedName>
        <fullName evidence="3">DUF3990 domain-containing protein</fullName>
    </recommendedName>
</protein>
<comment type="caution">
    <text evidence="1">The sequence shown here is derived from an EMBL/GenBank/DDBJ whole genome shotgun (WGS) entry which is preliminary data.</text>
</comment>
<name>A0ABQ4N446_9BACL</name>
<accession>A0ABQ4N446</accession>
<evidence type="ECO:0000313" key="1">
    <source>
        <dbReference type="EMBL" id="GIQ62936.1"/>
    </source>
</evidence>
<dbReference type="EMBL" id="BOVJ01000049">
    <property type="protein sequence ID" value="GIQ62936.1"/>
    <property type="molecule type" value="Genomic_DNA"/>
</dbReference>
<dbReference type="Proteomes" id="UP000680304">
    <property type="component" value="Unassembled WGS sequence"/>
</dbReference>
<evidence type="ECO:0008006" key="3">
    <source>
        <dbReference type="Google" id="ProtNLM"/>
    </source>
</evidence>
<evidence type="ECO:0000313" key="2">
    <source>
        <dbReference type="Proteomes" id="UP000680304"/>
    </source>
</evidence>
<sequence length="117" mass="13135">MDIITPQLLYHGTVAAHIESFLGKLLDSRYWRPGRDFGEGFYTTVSAAQARDWAHRVAKQSLVATSPCVLVIELLAIPPGIEPLIFCRILPDGHRLFLSIVRLIRKEATHASGIRTW</sequence>
<reference evidence="1 2" key="1">
    <citation type="submission" date="2021-04" db="EMBL/GenBank/DDBJ databases">
        <title>Draft genome sequence of Paenibacillus cisolokensis, LC2-13A.</title>
        <authorList>
            <person name="Uke A."/>
            <person name="Chhe C."/>
            <person name="Baramee S."/>
            <person name="Kosugi A."/>
        </authorList>
    </citation>
    <scope>NUCLEOTIDE SEQUENCE [LARGE SCALE GENOMIC DNA]</scope>
    <source>
        <strain evidence="1 2">LC2-13A</strain>
    </source>
</reference>
<dbReference type="RefSeq" id="WP_213528271.1">
    <property type="nucleotide sequence ID" value="NZ_BOVJ01000049.1"/>
</dbReference>
<keyword evidence="2" id="KW-1185">Reference proteome</keyword>